<dbReference type="eggNOG" id="ENOG502RW6I">
    <property type="taxonomic scope" value="Eukaryota"/>
</dbReference>
<dbReference type="EMBL" id="KB446540">
    <property type="protein sequence ID" value="EME43630.1"/>
    <property type="molecule type" value="Genomic_DNA"/>
</dbReference>
<sequence>MSTPTKTPPVAAANKSTMPRITPVAKKTESLAGDNAAATAGGDASKAIEKLETRLKAVNANNVARVANSKVTSGDGKLLPLVSLKTGKTLDKFPETGKEVGKLTLTQMNDFLTQLDAEKTGSEATRRERVRLHIGLTPNPA</sequence>
<feature type="region of interest" description="Disordered" evidence="1">
    <location>
        <begin position="1"/>
        <end position="20"/>
    </location>
</feature>
<reference evidence="3" key="1">
    <citation type="journal article" date="2012" name="PLoS Genet.">
        <title>The genomes of the fungal plant pathogens Cladosporium fulvum and Dothistroma septosporum reveal adaptation to different hosts and lifestyles but also signatures of common ancestry.</title>
        <authorList>
            <person name="de Wit P.J.G.M."/>
            <person name="van der Burgt A."/>
            <person name="Oekmen B."/>
            <person name="Stergiopoulos I."/>
            <person name="Abd-Elsalam K.A."/>
            <person name="Aerts A.L."/>
            <person name="Bahkali A.H."/>
            <person name="Beenen H.G."/>
            <person name="Chettri P."/>
            <person name="Cox M.P."/>
            <person name="Datema E."/>
            <person name="de Vries R.P."/>
            <person name="Dhillon B."/>
            <person name="Ganley A.R."/>
            <person name="Griffiths S.A."/>
            <person name="Guo Y."/>
            <person name="Hamelin R.C."/>
            <person name="Henrissat B."/>
            <person name="Kabir M.S."/>
            <person name="Jashni M.K."/>
            <person name="Kema G."/>
            <person name="Klaubauf S."/>
            <person name="Lapidus A."/>
            <person name="Levasseur A."/>
            <person name="Lindquist E."/>
            <person name="Mehrabi R."/>
            <person name="Ohm R.A."/>
            <person name="Owen T.J."/>
            <person name="Salamov A."/>
            <person name="Schwelm A."/>
            <person name="Schijlen E."/>
            <person name="Sun H."/>
            <person name="van den Burg H.A."/>
            <person name="van Ham R.C.H.J."/>
            <person name="Zhang S."/>
            <person name="Goodwin S.B."/>
            <person name="Grigoriev I.V."/>
            <person name="Collemare J."/>
            <person name="Bradshaw R.E."/>
        </authorList>
    </citation>
    <scope>NUCLEOTIDE SEQUENCE [LARGE SCALE GENOMIC DNA]</scope>
    <source>
        <strain evidence="3">NZE10 / CBS 128990</strain>
    </source>
</reference>
<evidence type="ECO:0000313" key="2">
    <source>
        <dbReference type="EMBL" id="EME43630.1"/>
    </source>
</evidence>
<dbReference type="HOGENOM" id="CLU_139865_0_0_1"/>
<reference evidence="2 3" key="2">
    <citation type="journal article" date="2012" name="PLoS Pathog.">
        <title>Diverse lifestyles and strategies of plant pathogenesis encoded in the genomes of eighteen Dothideomycetes fungi.</title>
        <authorList>
            <person name="Ohm R.A."/>
            <person name="Feau N."/>
            <person name="Henrissat B."/>
            <person name="Schoch C.L."/>
            <person name="Horwitz B.A."/>
            <person name="Barry K.W."/>
            <person name="Condon B.J."/>
            <person name="Copeland A.C."/>
            <person name="Dhillon B."/>
            <person name="Glaser F."/>
            <person name="Hesse C.N."/>
            <person name="Kosti I."/>
            <person name="LaButti K."/>
            <person name="Lindquist E.A."/>
            <person name="Lucas S."/>
            <person name="Salamov A.A."/>
            <person name="Bradshaw R.E."/>
            <person name="Ciuffetti L."/>
            <person name="Hamelin R.C."/>
            <person name="Kema G.H.J."/>
            <person name="Lawrence C."/>
            <person name="Scott J.A."/>
            <person name="Spatafora J.W."/>
            <person name="Turgeon B.G."/>
            <person name="de Wit P.J.G.M."/>
            <person name="Zhong S."/>
            <person name="Goodwin S.B."/>
            <person name="Grigoriev I.V."/>
        </authorList>
    </citation>
    <scope>NUCLEOTIDE SEQUENCE [LARGE SCALE GENOMIC DNA]</scope>
    <source>
        <strain evidence="3">NZE10 / CBS 128990</strain>
    </source>
</reference>
<dbReference type="OMA" id="THMEDRW"/>
<dbReference type="AlphaFoldDB" id="M2YNN0"/>
<name>M2YNN0_DOTSN</name>
<evidence type="ECO:0000256" key="1">
    <source>
        <dbReference type="SAM" id="MobiDB-lite"/>
    </source>
</evidence>
<keyword evidence="3" id="KW-1185">Reference proteome</keyword>
<dbReference type="Proteomes" id="UP000016933">
    <property type="component" value="Unassembled WGS sequence"/>
</dbReference>
<protein>
    <submittedName>
        <fullName evidence="2">Uncharacterized protein</fullName>
    </submittedName>
</protein>
<accession>M2YNN0</accession>
<proteinExistence type="predicted"/>
<evidence type="ECO:0000313" key="3">
    <source>
        <dbReference type="Proteomes" id="UP000016933"/>
    </source>
</evidence>
<organism evidence="2 3">
    <name type="scientific">Dothistroma septosporum (strain NZE10 / CBS 128990)</name>
    <name type="common">Red band needle blight fungus</name>
    <name type="synonym">Mycosphaerella pini</name>
    <dbReference type="NCBI Taxonomy" id="675120"/>
    <lineage>
        <taxon>Eukaryota</taxon>
        <taxon>Fungi</taxon>
        <taxon>Dikarya</taxon>
        <taxon>Ascomycota</taxon>
        <taxon>Pezizomycotina</taxon>
        <taxon>Dothideomycetes</taxon>
        <taxon>Dothideomycetidae</taxon>
        <taxon>Mycosphaerellales</taxon>
        <taxon>Mycosphaerellaceae</taxon>
        <taxon>Dothistroma</taxon>
    </lineage>
</organism>
<gene>
    <name evidence="2" type="ORF">DOTSEDRAFT_72858</name>
</gene>
<dbReference type="OrthoDB" id="5413892at2759"/>